<dbReference type="EMBL" id="FQVQ01000003">
    <property type="protein sequence ID" value="SHF07174.1"/>
    <property type="molecule type" value="Genomic_DNA"/>
</dbReference>
<dbReference type="GO" id="GO:0009307">
    <property type="term" value="P:DNA restriction-modification system"/>
    <property type="evidence" value="ECO:0007669"/>
    <property type="project" value="UniProtKB-KW"/>
</dbReference>
<dbReference type="RefSeq" id="WP_143161709.1">
    <property type="nucleotide sequence ID" value="NZ_FQVQ01000003.1"/>
</dbReference>
<dbReference type="InterPro" id="IPR044946">
    <property type="entry name" value="Restrct_endonuc_typeI_TRD_sf"/>
</dbReference>
<feature type="coiled-coil region" evidence="4">
    <location>
        <begin position="187"/>
        <end position="214"/>
    </location>
</feature>
<keyword evidence="7" id="KW-1185">Reference proteome</keyword>
<dbReference type="Gene3D" id="3.90.220.20">
    <property type="entry name" value="DNA methylase specificity domains"/>
    <property type="match status" value="2"/>
</dbReference>
<evidence type="ECO:0000256" key="3">
    <source>
        <dbReference type="ARBA" id="ARBA00023125"/>
    </source>
</evidence>
<dbReference type="GO" id="GO:0003677">
    <property type="term" value="F:DNA binding"/>
    <property type="evidence" value="ECO:0007669"/>
    <property type="project" value="UniProtKB-KW"/>
</dbReference>
<keyword evidence="3" id="KW-0238">DNA-binding</keyword>
<dbReference type="PANTHER" id="PTHR30408:SF12">
    <property type="entry name" value="TYPE I RESTRICTION ENZYME MJAVIII SPECIFICITY SUBUNIT"/>
    <property type="match status" value="1"/>
</dbReference>
<evidence type="ECO:0000256" key="1">
    <source>
        <dbReference type="ARBA" id="ARBA00010923"/>
    </source>
</evidence>
<evidence type="ECO:0000259" key="5">
    <source>
        <dbReference type="Pfam" id="PF01420"/>
    </source>
</evidence>
<dbReference type="CDD" id="cd17274">
    <property type="entry name" value="RMtype1_S_Eco540ANI-TRD1-CR1_like"/>
    <property type="match status" value="1"/>
</dbReference>
<gene>
    <name evidence="6" type="ORF">SAMN05444377_103165</name>
</gene>
<dbReference type="PANTHER" id="PTHR30408">
    <property type="entry name" value="TYPE-1 RESTRICTION ENZYME ECOKI SPECIFICITY PROTEIN"/>
    <property type="match status" value="1"/>
</dbReference>
<dbReference type="Proteomes" id="UP000184147">
    <property type="component" value="Unassembled WGS sequence"/>
</dbReference>
<feature type="domain" description="Type I restriction modification DNA specificity" evidence="5">
    <location>
        <begin position="72"/>
        <end position="205"/>
    </location>
</feature>
<protein>
    <submittedName>
        <fullName evidence="6">Type I restriction enzyme, S subunit</fullName>
    </submittedName>
</protein>
<keyword evidence="2" id="KW-0680">Restriction system</keyword>
<evidence type="ECO:0000256" key="4">
    <source>
        <dbReference type="SAM" id="Coils"/>
    </source>
</evidence>
<accession>A0A1M4YMY9</accession>
<evidence type="ECO:0000313" key="6">
    <source>
        <dbReference type="EMBL" id="SHF07174.1"/>
    </source>
</evidence>
<organism evidence="6 7">
    <name type="scientific">Flavobacterium fontis</name>
    <dbReference type="NCBI Taxonomy" id="1124188"/>
    <lineage>
        <taxon>Bacteria</taxon>
        <taxon>Pseudomonadati</taxon>
        <taxon>Bacteroidota</taxon>
        <taxon>Flavobacteriia</taxon>
        <taxon>Flavobacteriales</taxon>
        <taxon>Flavobacteriaceae</taxon>
        <taxon>Flavobacterium</taxon>
    </lineage>
</organism>
<dbReference type="Gene3D" id="1.10.287.1120">
    <property type="entry name" value="Bipartite methylase S protein"/>
    <property type="match status" value="1"/>
</dbReference>
<dbReference type="Pfam" id="PF01420">
    <property type="entry name" value="Methylase_S"/>
    <property type="match status" value="2"/>
</dbReference>
<dbReference type="STRING" id="1124188.SAMN05444377_103165"/>
<sequence>MFQKRVNQMTKKINMTKYTYIPKLRFPNFKDQWAVKKMEELTERIGDGLHGTPIYSEDSDIFFINGNNLINGLISINENTKRVDNEVFILNDKKLNKNSILISINGTIGNVSRYNGEKVMLGKSVGYFKFYSNPDFYYHILNSNKIQNYFYSELTGSTIKNLSLKTLREAEICIPSEEEQTKIASFLTAVDDKLQALKKKKELLEQYKKGMMQQLFSQEIRFKKEDGTNYPDWEEKKLGNCLDYTQPTSYLVESTEYDNSYSIPVVTAGKTFILGYTNEEFGIYENGLPVIIFDDFTTASQFVDFPFKAKSSAMKILTAKESMNIKFVYEAMQMINFEIGGHGRHWISIYSELMIEVPCEEEQTKIANFLSAIDDKIAHCHSELDGLEQWKKGLLQQLFC</sequence>
<feature type="domain" description="Type I restriction modification DNA specificity" evidence="5">
    <location>
        <begin position="232"/>
        <end position="385"/>
    </location>
</feature>
<keyword evidence="4" id="KW-0175">Coiled coil</keyword>
<proteinExistence type="inferred from homology"/>
<dbReference type="SUPFAM" id="SSF116734">
    <property type="entry name" value="DNA methylase specificity domain"/>
    <property type="match status" value="2"/>
</dbReference>
<comment type="similarity">
    <text evidence="1">Belongs to the type-I restriction system S methylase family.</text>
</comment>
<dbReference type="OrthoDB" id="667970at2"/>
<dbReference type="InterPro" id="IPR000055">
    <property type="entry name" value="Restrct_endonuc_typeI_TRD"/>
</dbReference>
<evidence type="ECO:0000313" key="7">
    <source>
        <dbReference type="Proteomes" id="UP000184147"/>
    </source>
</evidence>
<evidence type="ECO:0000256" key="2">
    <source>
        <dbReference type="ARBA" id="ARBA00022747"/>
    </source>
</evidence>
<dbReference type="InterPro" id="IPR052021">
    <property type="entry name" value="Type-I_RS_S_subunit"/>
</dbReference>
<dbReference type="AlphaFoldDB" id="A0A1M4YMY9"/>
<name>A0A1M4YMY9_9FLAO</name>
<reference evidence="6 7" key="1">
    <citation type="submission" date="2016-11" db="EMBL/GenBank/DDBJ databases">
        <authorList>
            <person name="Jaros S."/>
            <person name="Januszkiewicz K."/>
            <person name="Wedrychowicz H."/>
        </authorList>
    </citation>
    <scope>NUCLEOTIDE SEQUENCE [LARGE SCALE GENOMIC DNA]</scope>
    <source>
        <strain evidence="6 7">DSM 25660</strain>
    </source>
</reference>